<dbReference type="PANTHER" id="PTHR32060">
    <property type="entry name" value="TAIL-SPECIFIC PROTEASE"/>
    <property type="match status" value="1"/>
</dbReference>
<dbReference type="InterPro" id="IPR005151">
    <property type="entry name" value="Tail-specific_protease"/>
</dbReference>
<feature type="domain" description="Tail specific protease" evidence="1">
    <location>
        <begin position="306"/>
        <end position="525"/>
    </location>
</feature>
<sequence>MKDIKISPKWAGACIALVFALFCQILAAQQPLKLIRANSNAVTIRDGYVILNDTWNLSPEVKPDRYHALKSATEKIITFYTDIDSISFKTAPGNTYLFAVLLKGKDTCYTQIVTSEGISPVKQDKLISPELLAMDFMVFRDYMEREHAGLYRYRTKPEIERLFDEGMKSIKGPMQRLDFGKKLMHIISEVRDGHTGTNLSSMILNAYRDSVKLFPLMLYFDKQSAFVRCSKLREFPTGTEILSINGKKMEEIKEVLFSYLPSDGQIKSKKRHTLNNGSFAFLYHLVFGAGDSFSIDYRKPNGQRKTASVEASLSKDFDCELGSFSRPAKDLQLDYLPGDIALLTIKTFDQGRLKRSKLDYSRFLENTFNELKDRKADKLIIDLRGNGGGFDEYGSMLYSYVAERDFGYLAAVYRANDPEPLSNNRNLGIKQSKFNTFKGEIVFLIDGLCFSAAADFCAIAKSNKRGKFVGEETAGAYYGNNSGKTIRLELPNTKIAIIIPKFKYLNDVKKTRYTDRGVMPDYEIIQSLNEVVTGRDVQMDFALTLLQSKKQ</sequence>
<evidence type="ECO:0000313" key="3">
    <source>
        <dbReference type="Proteomes" id="UP001517367"/>
    </source>
</evidence>
<reference evidence="2 3" key="1">
    <citation type="submission" date="2024-12" db="EMBL/GenBank/DDBJ databases">
        <authorList>
            <person name="Hu S."/>
        </authorList>
    </citation>
    <scope>NUCLEOTIDE SEQUENCE [LARGE SCALE GENOMIC DNA]</scope>
    <source>
        <strain evidence="2 3">P-25</strain>
    </source>
</reference>
<organism evidence="2 3">
    <name type="scientific">Pedobacter helvus</name>
    <dbReference type="NCBI Taxonomy" id="2563444"/>
    <lineage>
        <taxon>Bacteria</taxon>
        <taxon>Pseudomonadati</taxon>
        <taxon>Bacteroidota</taxon>
        <taxon>Sphingobacteriia</taxon>
        <taxon>Sphingobacteriales</taxon>
        <taxon>Sphingobacteriaceae</taxon>
        <taxon>Pedobacter</taxon>
    </lineage>
</organism>
<dbReference type="EMBL" id="SRMP02000006">
    <property type="protein sequence ID" value="MFN0290823.1"/>
    <property type="molecule type" value="Genomic_DNA"/>
</dbReference>
<dbReference type="SUPFAM" id="SSF52096">
    <property type="entry name" value="ClpP/crotonase"/>
    <property type="match status" value="1"/>
</dbReference>
<comment type="caution">
    <text evidence="2">The sequence shown here is derived from an EMBL/GenBank/DDBJ whole genome shotgun (WGS) entry which is preliminary data.</text>
</comment>
<gene>
    <name evidence="2" type="ORF">E5L68_005440</name>
</gene>
<dbReference type="Gene3D" id="3.90.226.10">
    <property type="entry name" value="2-enoyl-CoA Hydratase, Chain A, domain 1"/>
    <property type="match status" value="1"/>
</dbReference>
<proteinExistence type="predicted"/>
<dbReference type="Proteomes" id="UP001517367">
    <property type="component" value="Unassembled WGS sequence"/>
</dbReference>
<keyword evidence="3" id="KW-1185">Reference proteome</keyword>
<name>A0ABW9JHZ7_9SPHI</name>
<dbReference type="RefSeq" id="WP_138730042.1">
    <property type="nucleotide sequence ID" value="NZ_SRMP02000006.1"/>
</dbReference>
<dbReference type="SMART" id="SM00245">
    <property type="entry name" value="TSPc"/>
    <property type="match status" value="1"/>
</dbReference>
<dbReference type="Pfam" id="PF03572">
    <property type="entry name" value="Peptidase_S41"/>
    <property type="match status" value="1"/>
</dbReference>
<evidence type="ECO:0000259" key="1">
    <source>
        <dbReference type="SMART" id="SM00245"/>
    </source>
</evidence>
<dbReference type="InterPro" id="IPR029045">
    <property type="entry name" value="ClpP/crotonase-like_dom_sf"/>
</dbReference>
<evidence type="ECO:0000313" key="2">
    <source>
        <dbReference type="EMBL" id="MFN0290823.1"/>
    </source>
</evidence>
<dbReference type="PANTHER" id="PTHR32060:SF22">
    <property type="entry name" value="CARBOXYL-TERMINAL-PROCESSING PEPTIDASE 3, CHLOROPLASTIC"/>
    <property type="match status" value="1"/>
</dbReference>
<protein>
    <submittedName>
        <fullName evidence="2">S41 family peptidase</fullName>
    </submittedName>
</protein>
<accession>A0ABW9JHZ7</accession>